<dbReference type="Proteomes" id="UP001172101">
    <property type="component" value="Unassembled WGS sequence"/>
</dbReference>
<evidence type="ECO:0000313" key="2">
    <source>
        <dbReference type="EMBL" id="KAK0733001.1"/>
    </source>
</evidence>
<feature type="region of interest" description="Disordered" evidence="1">
    <location>
        <begin position="46"/>
        <end position="74"/>
    </location>
</feature>
<accession>A0AA40BF19</accession>
<reference evidence="2" key="1">
    <citation type="submission" date="2023-06" db="EMBL/GenBank/DDBJ databases">
        <title>Genome-scale phylogeny and comparative genomics of the fungal order Sordariales.</title>
        <authorList>
            <consortium name="Lawrence Berkeley National Laboratory"/>
            <person name="Hensen N."/>
            <person name="Bonometti L."/>
            <person name="Westerberg I."/>
            <person name="Brannstrom I.O."/>
            <person name="Guillou S."/>
            <person name="Cros-Aarteil S."/>
            <person name="Calhoun S."/>
            <person name="Haridas S."/>
            <person name="Kuo A."/>
            <person name="Mondo S."/>
            <person name="Pangilinan J."/>
            <person name="Riley R."/>
            <person name="LaButti K."/>
            <person name="Andreopoulos B."/>
            <person name="Lipzen A."/>
            <person name="Chen C."/>
            <person name="Yanf M."/>
            <person name="Daum C."/>
            <person name="Ng V."/>
            <person name="Clum A."/>
            <person name="Steindorff A."/>
            <person name="Ohm R."/>
            <person name="Martin F."/>
            <person name="Silar P."/>
            <person name="Natvig D."/>
            <person name="Lalanne C."/>
            <person name="Gautier V."/>
            <person name="Ament-velasquez S.L."/>
            <person name="Kruys A."/>
            <person name="Hutchinson M.I."/>
            <person name="Powell A.J."/>
            <person name="Barry K."/>
            <person name="Miller A.N."/>
            <person name="Grigoriev I.V."/>
            <person name="Debuchy R."/>
            <person name="Gladieux P."/>
            <person name="Thoren M.H."/>
            <person name="Johannesson H."/>
        </authorList>
    </citation>
    <scope>NUCLEOTIDE SEQUENCE</scope>
    <source>
        <strain evidence="2">SMH2392-1A</strain>
    </source>
</reference>
<dbReference type="EMBL" id="JAUIRO010000001">
    <property type="protein sequence ID" value="KAK0733001.1"/>
    <property type="molecule type" value="Genomic_DNA"/>
</dbReference>
<name>A0AA40BF19_9PEZI</name>
<evidence type="ECO:0000256" key="1">
    <source>
        <dbReference type="SAM" id="MobiDB-lite"/>
    </source>
</evidence>
<sequence length="74" mass="8201">MNRWPLPTKSYLEENPNSLLACPLTKKSITLSWIGWTTRLSPEVLSNEPAPARMDPKSPPISGTSMPPLTSIRP</sequence>
<keyword evidence="3" id="KW-1185">Reference proteome</keyword>
<gene>
    <name evidence="2" type="ORF">B0T26DRAFT_682586</name>
</gene>
<evidence type="ECO:0000313" key="3">
    <source>
        <dbReference type="Proteomes" id="UP001172101"/>
    </source>
</evidence>
<protein>
    <submittedName>
        <fullName evidence="2">Uncharacterized protein</fullName>
    </submittedName>
</protein>
<proteinExistence type="predicted"/>
<feature type="compositionally biased region" description="Polar residues" evidence="1">
    <location>
        <begin position="61"/>
        <end position="74"/>
    </location>
</feature>
<organism evidence="2 3">
    <name type="scientific">Lasiosphaeria miniovina</name>
    <dbReference type="NCBI Taxonomy" id="1954250"/>
    <lineage>
        <taxon>Eukaryota</taxon>
        <taxon>Fungi</taxon>
        <taxon>Dikarya</taxon>
        <taxon>Ascomycota</taxon>
        <taxon>Pezizomycotina</taxon>
        <taxon>Sordariomycetes</taxon>
        <taxon>Sordariomycetidae</taxon>
        <taxon>Sordariales</taxon>
        <taxon>Lasiosphaeriaceae</taxon>
        <taxon>Lasiosphaeria</taxon>
    </lineage>
</organism>
<comment type="caution">
    <text evidence="2">The sequence shown here is derived from an EMBL/GenBank/DDBJ whole genome shotgun (WGS) entry which is preliminary data.</text>
</comment>
<dbReference type="GeneID" id="85324020"/>
<dbReference type="AlphaFoldDB" id="A0AA40BF19"/>
<dbReference type="RefSeq" id="XP_060301878.1">
    <property type="nucleotide sequence ID" value="XM_060440750.1"/>
</dbReference>